<keyword evidence="2" id="KW-0472">Membrane</keyword>
<feature type="transmembrane region" description="Helical" evidence="2">
    <location>
        <begin position="466"/>
        <end position="493"/>
    </location>
</feature>
<organism evidence="3 4">
    <name type="scientific">Denitrificimonas caeni</name>
    <dbReference type="NCBI Taxonomy" id="521720"/>
    <lineage>
        <taxon>Bacteria</taxon>
        <taxon>Pseudomonadati</taxon>
        <taxon>Pseudomonadota</taxon>
        <taxon>Gammaproteobacteria</taxon>
        <taxon>Pseudomonadales</taxon>
        <taxon>Pseudomonadaceae</taxon>
        <taxon>Denitrificimonas</taxon>
    </lineage>
</organism>
<dbReference type="PRINTS" id="PR00702">
    <property type="entry name" value="ACRIFLAVINRP"/>
</dbReference>
<feature type="transmembrane region" description="Helical" evidence="2">
    <location>
        <begin position="363"/>
        <end position="382"/>
    </location>
</feature>
<dbReference type="Gene3D" id="1.20.1640.10">
    <property type="entry name" value="Multidrug efflux transporter AcrB transmembrane domain"/>
    <property type="match status" value="2"/>
</dbReference>
<evidence type="ECO:0000313" key="4">
    <source>
        <dbReference type="Proteomes" id="UP001212189"/>
    </source>
</evidence>
<dbReference type="Proteomes" id="UP001212189">
    <property type="component" value="Chromosome"/>
</dbReference>
<dbReference type="SUPFAM" id="SSF82866">
    <property type="entry name" value="Multidrug efflux transporter AcrB transmembrane domain"/>
    <property type="match status" value="2"/>
</dbReference>
<dbReference type="PANTHER" id="PTHR32063:SF18">
    <property type="entry name" value="CATION EFFLUX SYSTEM PROTEIN"/>
    <property type="match status" value="1"/>
</dbReference>
<feature type="transmembrane region" description="Helical" evidence="2">
    <location>
        <begin position="394"/>
        <end position="415"/>
    </location>
</feature>
<keyword evidence="4" id="KW-1185">Reference proteome</keyword>
<reference evidence="3 4" key="1">
    <citation type="submission" date="2022-12" db="EMBL/GenBank/DDBJ databases">
        <title>Coexistence and Characterization of a Novel Tigecycline Resistance gene tet(X) variant and blaNDM-1 in a Pseudomonas caeni Isolate of Chicken Origin.</title>
        <authorList>
            <person name="Lu X."/>
            <person name="Zhang L."/>
            <person name="Li R."/>
            <person name="Wang Z."/>
        </authorList>
    </citation>
    <scope>NUCLEOTIDE SEQUENCE [LARGE SCALE GENOMIC DNA]</scope>
    <source>
        <strain evidence="3 4">CE14</strain>
    </source>
</reference>
<dbReference type="InterPro" id="IPR027463">
    <property type="entry name" value="AcrB_DN_DC_subdom"/>
</dbReference>
<dbReference type="AlphaFoldDB" id="A0AAF0AJE9"/>
<dbReference type="PANTHER" id="PTHR32063">
    <property type="match status" value="1"/>
</dbReference>
<feature type="transmembrane region" description="Helical" evidence="2">
    <location>
        <begin position="884"/>
        <end position="904"/>
    </location>
</feature>
<keyword evidence="2" id="KW-1133">Transmembrane helix</keyword>
<dbReference type="Pfam" id="PF00873">
    <property type="entry name" value="ACR_tran"/>
    <property type="match status" value="1"/>
</dbReference>
<keyword evidence="1" id="KW-0175">Coiled coil</keyword>
<gene>
    <name evidence="3" type="ORF">O6P33_07870</name>
</gene>
<dbReference type="SUPFAM" id="SSF82693">
    <property type="entry name" value="Multidrug efflux transporter AcrB pore domain, PN1, PN2, PC1 and PC2 subdomains"/>
    <property type="match status" value="2"/>
</dbReference>
<dbReference type="RefSeq" id="WP_269817238.1">
    <property type="nucleotide sequence ID" value="NZ_CP114976.1"/>
</dbReference>
<dbReference type="EMBL" id="CP114976">
    <property type="protein sequence ID" value="WBE24296.1"/>
    <property type="molecule type" value="Genomic_DNA"/>
</dbReference>
<dbReference type="Gene3D" id="3.30.70.1430">
    <property type="entry name" value="Multidrug efflux transporter AcrB pore domain"/>
    <property type="match status" value="2"/>
</dbReference>
<feature type="transmembrane region" description="Helical" evidence="2">
    <location>
        <begin position="981"/>
        <end position="1011"/>
    </location>
</feature>
<evidence type="ECO:0000256" key="2">
    <source>
        <dbReference type="SAM" id="Phobius"/>
    </source>
</evidence>
<dbReference type="GO" id="GO:0005886">
    <property type="term" value="C:plasma membrane"/>
    <property type="evidence" value="ECO:0007669"/>
    <property type="project" value="TreeGrafter"/>
</dbReference>
<feature type="transmembrane region" description="Helical" evidence="2">
    <location>
        <begin position="959"/>
        <end position="975"/>
    </location>
</feature>
<dbReference type="Gene3D" id="3.30.2090.10">
    <property type="entry name" value="Multidrug efflux transporter AcrB TolC docking domain, DN and DC subdomains"/>
    <property type="match status" value="2"/>
</dbReference>
<proteinExistence type="predicted"/>
<feature type="transmembrane region" description="Helical" evidence="2">
    <location>
        <begin position="910"/>
        <end position="931"/>
    </location>
</feature>
<dbReference type="GO" id="GO:0042910">
    <property type="term" value="F:xenobiotic transmembrane transporter activity"/>
    <property type="evidence" value="ECO:0007669"/>
    <property type="project" value="TreeGrafter"/>
</dbReference>
<feature type="transmembrane region" description="Helical" evidence="2">
    <location>
        <begin position="12"/>
        <end position="29"/>
    </location>
</feature>
<name>A0AAF0AJE9_9GAMM</name>
<accession>A0AAF0AJE9</accession>
<keyword evidence="2" id="KW-0812">Transmembrane</keyword>
<protein>
    <submittedName>
        <fullName evidence="3">Efflux RND transporter permease subunit</fullName>
    </submittedName>
</protein>
<feature type="coiled-coil region" evidence="1">
    <location>
        <begin position="60"/>
        <end position="123"/>
    </location>
</feature>
<dbReference type="SUPFAM" id="SSF82714">
    <property type="entry name" value="Multidrug efflux transporter AcrB TolC docking domain, DN and DC subdomains"/>
    <property type="match status" value="2"/>
</dbReference>
<feature type="transmembrane region" description="Helical" evidence="2">
    <location>
        <begin position="338"/>
        <end position="356"/>
    </location>
</feature>
<feature type="transmembrane region" description="Helical" evidence="2">
    <location>
        <begin position="436"/>
        <end position="454"/>
    </location>
</feature>
<feature type="transmembrane region" description="Helical" evidence="2">
    <location>
        <begin position="858"/>
        <end position="877"/>
    </location>
</feature>
<dbReference type="KEGG" id="dce:O6P33_07870"/>
<evidence type="ECO:0000313" key="3">
    <source>
        <dbReference type="EMBL" id="WBE24296.1"/>
    </source>
</evidence>
<dbReference type="InterPro" id="IPR001036">
    <property type="entry name" value="Acrflvin-R"/>
</dbReference>
<sequence length="1021" mass="111078">MNIAELTLSKRTIAWMLTVLVLLGGYISYEKLGRFEDPEFVIRQAAITTLYPGALPAQVAEEVTEVIEEAVQQLQEIKEVTSVSRMGNSLVKVEIELEFAPSKADLEQVWDKLRRKVNDAQHKLPPGAGPSIVNDDFGDVFALFFAVTGEGYSLQEIKDYLDVLERELLQVPGVARVATLGEPDEAIFIEIASAKAAQLGISQDEIYQSLRQQNVITDSGDLLVGPQRVQFSPIGQLDSVEALGNIALGSASGEQVIFLKDIANITRSTMEPPRALMNYDGQPAIGLGISQVAGGNVVDVGDAVRARLQELESQRPLGIDLQIVSYQSDSVREAVDGFIANLAAAVAIVVLVLILFMGWRSGVIVGSVLLLTVAGTLIAMYMDDIAMQRVSLGALIIALGMLVDNAIVVTDGILVRMQKGERAESAAIAVVKSTQFPLLGGTLVGILAFSAIGLSPTDMGEYAGSLFWVILYSMLFSWLFAVTLTPLLCVAMLKVKVIPAGTAEKQTGILYRYRRLLNVALRKRLLTGVIMLSLLISAIFGFSWVKPGFMPDSARPQFVVDMYLPQGSDIRETAKELEKMAAYVYEKDSVTHITRFVGQGGLRFMLTYSPEDPNSSYGQLLIDVDDANGIAELVDELQNELSERHPLAAIKVWKFMLGRGGGKKIEVAFKGPEPAVLRQLAEQAKAIMADDPGAIAIQDDWREKTPVLRPVVNEVAARRAGVDITQISQALNRTFTGERVGVYREKDKLIPIIARAPAGERSLAQDIENVQVYSPTAQKYLPMSQLVSDVQVEWSDAILRRVDRFPTIKAQADPLPGEQSNPLFDRLKPKVEAIELPPGYSLEWHGEYKDSNESNEGLAISAPYGFTAMILAVVLMFNALRQPLVIWLTAPLAIIGVTVGLVIFQVPFEFMAILGCLSLVGMLVKNSIVLVDQADAEIAEGKPGFIAVIDAAVSRARPVFLGALTTILGVAPLLWDPFFKSMAVVIMFGLAFATVLTLVVVPLLYVVLFHIPAEAEEAAKS</sequence>
<feature type="transmembrane region" description="Helical" evidence="2">
    <location>
        <begin position="525"/>
        <end position="545"/>
    </location>
</feature>
<dbReference type="Gene3D" id="3.30.70.1440">
    <property type="entry name" value="Multidrug efflux transporter AcrB pore domain"/>
    <property type="match status" value="1"/>
</dbReference>
<evidence type="ECO:0000256" key="1">
    <source>
        <dbReference type="SAM" id="Coils"/>
    </source>
</evidence>
<dbReference type="Gene3D" id="3.30.70.1320">
    <property type="entry name" value="Multidrug efflux transporter AcrB pore domain like"/>
    <property type="match status" value="1"/>
</dbReference>